<dbReference type="EMBL" id="BJWL01000005">
    <property type="protein sequence ID" value="GFY87561.1"/>
    <property type="molecule type" value="Genomic_DNA"/>
</dbReference>
<keyword evidence="2" id="KW-1185">Reference proteome</keyword>
<reference evidence="1 2" key="1">
    <citation type="submission" date="2019-07" db="EMBL/GenBank/DDBJ databases">
        <title>De Novo Assembly of kiwifruit Actinidia rufa.</title>
        <authorList>
            <person name="Sugita-Konishi S."/>
            <person name="Sato K."/>
            <person name="Mori E."/>
            <person name="Abe Y."/>
            <person name="Kisaki G."/>
            <person name="Hamano K."/>
            <person name="Suezawa K."/>
            <person name="Otani M."/>
            <person name="Fukuda T."/>
            <person name="Manabe T."/>
            <person name="Gomi K."/>
            <person name="Tabuchi M."/>
            <person name="Akimitsu K."/>
            <person name="Kataoka I."/>
        </authorList>
    </citation>
    <scope>NUCLEOTIDE SEQUENCE [LARGE SCALE GENOMIC DNA]</scope>
    <source>
        <strain evidence="2">cv. Fuchu</strain>
    </source>
</reference>
<dbReference type="Proteomes" id="UP000585474">
    <property type="component" value="Unassembled WGS sequence"/>
</dbReference>
<name>A0A7J0EM63_9ERIC</name>
<accession>A0A7J0EM63</accession>
<dbReference type="AlphaFoldDB" id="A0A7J0EM63"/>
<dbReference type="Gene3D" id="2.115.10.20">
    <property type="entry name" value="Glycosyl hydrolase domain, family 43"/>
    <property type="match status" value="1"/>
</dbReference>
<sequence length="212" mass="23215">MSSAKSITRKGLKFFDDETGNTTSSSNVFKSFPGLAMSQDGRHWARIEGEHDTGALFDVGSDGEWAGCLLPHHRDGIKWVKLGKIIGGGGNGASDEFGALNPRVVRNRKDGKYLMVYEGVGAGGQRSIGLAMLTDGLKNWERVQGGTVLKPSEEGWDNKEVGSPCLVQMDGNIDEWRLYYRGIGERGEVGIRMAMSEGSEIRSLRRWTGFDL</sequence>
<dbReference type="PANTHER" id="PTHR35279:SF1">
    <property type="entry name" value="ARABINANASE_LEVANSUCRASE_INVERTASE"/>
    <property type="match status" value="1"/>
</dbReference>
<gene>
    <name evidence="1" type="ORF">Acr_05g0012000</name>
</gene>
<dbReference type="OrthoDB" id="3510at2759"/>
<dbReference type="PANTHER" id="PTHR35279">
    <property type="match status" value="1"/>
</dbReference>
<protein>
    <submittedName>
        <fullName evidence="1">Arabinanase/levansucrase/invertase</fullName>
    </submittedName>
</protein>
<proteinExistence type="predicted"/>
<evidence type="ECO:0000313" key="2">
    <source>
        <dbReference type="Proteomes" id="UP000585474"/>
    </source>
</evidence>
<evidence type="ECO:0000313" key="1">
    <source>
        <dbReference type="EMBL" id="GFY87561.1"/>
    </source>
</evidence>
<organism evidence="1 2">
    <name type="scientific">Actinidia rufa</name>
    <dbReference type="NCBI Taxonomy" id="165716"/>
    <lineage>
        <taxon>Eukaryota</taxon>
        <taxon>Viridiplantae</taxon>
        <taxon>Streptophyta</taxon>
        <taxon>Embryophyta</taxon>
        <taxon>Tracheophyta</taxon>
        <taxon>Spermatophyta</taxon>
        <taxon>Magnoliopsida</taxon>
        <taxon>eudicotyledons</taxon>
        <taxon>Gunneridae</taxon>
        <taxon>Pentapetalae</taxon>
        <taxon>asterids</taxon>
        <taxon>Ericales</taxon>
        <taxon>Actinidiaceae</taxon>
        <taxon>Actinidia</taxon>
    </lineage>
</organism>
<dbReference type="SUPFAM" id="SSF75005">
    <property type="entry name" value="Arabinanase/levansucrase/invertase"/>
    <property type="match status" value="1"/>
</dbReference>
<dbReference type="InterPro" id="IPR023296">
    <property type="entry name" value="Glyco_hydro_beta-prop_sf"/>
</dbReference>
<comment type="caution">
    <text evidence="1">The sequence shown here is derived from an EMBL/GenBank/DDBJ whole genome shotgun (WGS) entry which is preliminary data.</text>
</comment>